<evidence type="ECO:0000256" key="1">
    <source>
        <dbReference type="SAM" id="MobiDB-lite"/>
    </source>
</evidence>
<reference evidence="2 3" key="1">
    <citation type="journal article" date="2013" name="PLoS ONE">
        <title>Genomic and secretomic analyses reveal unique features of the lignocellulolytic enzyme system of Penicillium decumbens.</title>
        <authorList>
            <person name="Liu G."/>
            <person name="Zhang L."/>
            <person name="Wei X."/>
            <person name="Zou G."/>
            <person name="Qin Y."/>
            <person name="Ma L."/>
            <person name="Li J."/>
            <person name="Zheng H."/>
            <person name="Wang S."/>
            <person name="Wang C."/>
            <person name="Xun L."/>
            <person name="Zhao G.-P."/>
            <person name="Zhou Z."/>
            <person name="Qu Y."/>
        </authorList>
    </citation>
    <scope>NUCLEOTIDE SEQUENCE [LARGE SCALE GENOMIC DNA]</scope>
    <source>
        <strain evidence="3">114-2 / CGMCC 5302</strain>
    </source>
</reference>
<gene>
    <name evidence="2" type="ORF">PDE_01926</name>
</gene>
<proteinExistence type="predicted"/>
<organism evidence="2 3">
    <name type="scientific">Penicillium oxalicum (strain 114-2 / CGMCC 5302)</name>
    <name type="common">Penicillium decumbens</name>
    <dbReference type="NCBI Taxonomy" id="933388"/>
    <lineage>
        <taxon>Eukaryota</taxon>
        <taxon>Fungi</taxon>
        <taxon>Dikarya</taxon>
        <taxon>Ascomycota</taxon>
        <taxon>Pezizomycotina</taxon>
        <taxon>Eurotiomycetes</taxon>
        <taxon>Eurotiomycetidae</taxon>
        <taxon>Eurotiales</taxon>
        <taxon>Aspergillaceae</taxon>
        <taxon>Penicillium</taxon>
    </lineage>
</organism>
<protein>
    <submittedName>
        <fullName evidence="2">Uncharacterized protein</fullName>
    </submittedName>
</protein>
<name>S7ZE64_PENO1</name>
<feature type="region of interest" description="Disordered" evidence="1">
    <location>
        <begin position="1"/>
        <end position="23"/>
    </location>
</feature>
<accession>S7ZE64</accession>
<dbReference type="HOGENOM" id="CLU_2794740_0_0_1"/>
<dbReference type="AlphaFoldDB" id="S7ZE64"/>
<sequence>MDTRPDKKLAWRSSVNTDSSRRGQSLGYACSAATVECSVAYSLAVVPSTVLLQDSPPMEVESDHLLPR</sequence>
<dbReference type="Proteomes" id="UP000019376">
    <property type="component" value="Unassembled WGS sequence"/>
</dbReference>
<keyword evidence="3" id="KW-1185">Reference proteome</keyword>
<dbReference type="EMBL" id="KB644409">
    <property type="protein sequence ID" value="EPS26986.1"/>
    <property type="molecule type" value="Genomic_DNA"/>
</dbReference>
<evidence type="ECO:0000313" key="3">
    <source>
        <dbReference type="Proteomes" id="UP000019376"/>
    </source>
</evidence>
<evidence type="ECO:0000313" key="2">
    <source>
        <dbReference type="EMBL" id="EPS26986.1"/>
    </source>
</evidence>